<dbReference type="SUPFAM" id="SSF55729">
    <property type="entry name" value="Acyl-CoA N-acyltransferases (Nat)"/>
    <property type="match status" value="1"/>
</dbReference>
<dbReference type="Gene3D" id="3.40.630.30">
    <property type="match status" value="1"/>
</dbReference>
<evidence type="ECO:0000313" key="3">
    <source>
        <dbReference type="Proteomes" id="UP000193570"/>
    </source>
</evidence>
<name>A0A1X6YBC1_9RHOB</name>
<dbReference type="InterPro" id="IPR051531">
    <property type="entry name" value="N-acetyltransferase"/>
</dbReference>
<dbReference type="RefSeq" id="WP_234984146.1">
    <property type="nucleotide sequence ID" value="NZ_FWFK01000001.1"/>
</dbReference>
<feature type="domain" description="N-acetyltransferase" evidence="1">
    <location>
        <begin position="31"/>
        <end position="190"/>
    </location>
</feature>
<accession>A0A1X6YBC1</accession>
<dbReference type="PROSITE" id="PS51186">
    <property type="entry name" value="GNAT"/>
    <property type="match status" value="1"/>
</dbReference>
<dbReference type="PANTHER" id="PTHR43792">
    <property type="entry name" value="GNAT FAMILY, PUTATIVE (AFU_ORTHOLOGUE AFUA_3G00765)-RELATED-RELATED"/>
    <property type="match status" value="1"/>
</dbReference>
<dbReference type="AlphaFoldDB" id="A0A1X6YBC1"/>
<dbReference type="Proteomes" id="UP000193570">
    <property type="component" value="Unassembled WGS sequence"/>
</dbReference>
<sequence length="193" mass="20277">MTARRCITAPEGAAAARAAQVRAAVPVIETARLRLVAPRLDHLPLWTRLMVPDDAGLLGGPHTDEEAWEAFCVYTAGWLLHGHGAWAVEGRDDGAHLGFVHVGLEWGDAEPELGFMFAPEARGAGFATEAARAARDAGTALFGAEGLVSYVAATNAASARLAARLGARRDAAAEAAIGEPDLQVWRHRAEAPA</sequence>
<dbReference type="InterPro" id="IPR000182">
    <property type="entry name" value="GNAT_dom"/>
</dbReference>
<evidence type="ECO:0000313" key="2">
    <source>
        <dbReference type="EMBL" id="SLN16224.1"/>
    </source>
</evidence>
<evidence type="ECO:0000259" key="1">
    <source>
        <dbReference type="PROSITE" id="PS51186"/>
    </source>
</evidence>
<dbReference type="PANTHER" id="PTHR43792:SF1">
    <property type="entry name" value="N-ACETYLTRANSFERASE DOMAIN-CONTAINING PROTEIN"/>
    <property type="match status" value="1"/>
</dbReference>
<dbReference type="Pfam" id="PF13302">
    <property type="entry name" value="Acetyltransf_3"/>
    <property type="match status" value="1"/>
</dbReference>
<proteinExistence type="predicted"/>
<protein>
    <recommendedName>
        <fullName evidence="1">N-acetyltransferase domain-containing protein</fullName>
    </recommendedName>
</protein>
<gene>
    <name evidence="2" type="ORF">ROJ8625_00535</name>
</gene>
<organism evidence="2 3">
    <name type="scientific">Roseivivax jejudonensis</name>
    <dbReference type="NCBI Taxonomy" id="1529041"/>
    <lineage>
        <taxon>Bacteria</taxon>
        <taxon>Pseudomonadati</taxon>
        <taxon>Pseudomonadota</taxon>
        <taxon>Alphaproteobacteria</taxon>
        <taxon>Rhodobacterales</taxon>
        <taxon>Roseobacteraceae</taxon>
        <taxon>Roseivivax</taxon>
    </lineage>
</organism>
<dbReference type="InterPro" id="IPR016181">
    <property type="entry name" value="Acyl_CoA_acyltransferase"/>
</dbReference>
<dbReference type="GO" id="GO:0016747">
    <property type="term" value="F:acyltransferase activity, transferring groups other than amino-acyl groups"/>
    <property type="evidence" value="ECO:0007669"/>
    <property type="project" value="InterPro"/>
</dbReference>
<reference evidence="2 3" key="1">
    <citation type="submission" date="2017-03" db="EMBL/GenBank/DDBJ databases">
        <authorList>
            <person name="Afonso C.L."/>
            <person name="Miller P.J."/>
            <person name="Scott M.A."/>
            <person name="Spackman E."/>
            <person name="Goraichik I."/>
            <person name="Dimitrov K.M."/>
            <person name="Suarez D.L."/>
            <person name="Swayne D.E."/>
        </authorList>
    </citation>
    <scope>NUCLEOTIDE SEQUENCE [LARGE SCALE GENOMIC DNA]</scope>
    <source>
        <strain evidence="2 3">CECT 8625</strain>
    </source>
</reference>
<dbReference type="EMBL" id="FWFK01000001">
    <property type="protein sequence ID" value="SLN16224.1"/>
    <property type="molecule type" value="Genomic_DNA"/>
</dbReference>
<keyword evidence="3" id="KW-1185">Reference proteome</keyword>